<evidence type="ECO:0000313" key="6">
    <source>
        <dbReference type="Proteomes" id="UP000078286"/>
    </source>
</evidence>
<gene>
    <name evidence="5" type="ORF">M979_0988</name>
</gene>
<accession>A0A1B7HX64</accession>
<reference evidence="5 6" key="1">
    <citation type="submission" date="2016-04" db="EMBL/GenBank/DDBJ databases">
        <title>ATOL: Assembling a taxonomically balanced genome-scale reconstruction of the evolutionary history of the Enterobacteriaceae.</title>
        <authorList>
            <person name="Plunkett G.III."/>
            <person name="Neeno-Eckwall E.C."/>
            <person name="Glasner J.D."/>
            <person name="Perna N.T."/>
        </authorList>
    </citation>
    <scope>NUCLEOTIDE SEQUENCE [LARGE SCALE GENOMIC DNA]</scope>
    <source>
        <strain evidence="5 6">ATCC 51607</strain>
    </source>
</reference>
<sequence>MSTLERISSHKVINIGYRDAPPYSYKTSDGHVVGYVIDLCKDVTESLKKSLHINDLVVNYIPTPLAMRTTMLSNNIIDMDCSVNTDTVSRENVVLFSRHYLFVYTRLGSFKGNNINTYSDLAGRTISVAKGTTDLININSLNRLQKLNIMVLTQPTMKEAFSATNSNKSYATAINEISLKQLIESSEDMKDYQISKLTLGSAQDLSIMLRHDDIELKNIVDKNLSARFNRGDFKQFYEQWFNSQLPGKNINLHIPLSAEMYQYITKKP</sequence>
<dbReference type="Gene3D" id="3.40.190.10">
    <property type="entry name" value="Periplasmic binding protein-like II"/>
    <property type="match status" value="2"/>
</dbReference>
<keyword evidence="6" id="KW-1185">Reference proteome</keyword>
<dbReference type="EMBL" id="LXEO01000012">
    <property type="protein sequence ID" value="OAT20251.1"/>
    <property type="molecule type" value="Genomic_DNA"/>
</dbReference>
<organism evidence="5 6">
    <name type="scientific">Buttiauxella noackiae ATCC 51607</name>
    <dbReference type="NCBI Taxonomy" id="1354255"/>
    <lineage>
        <taxon>Bacteria</taxon>
        <taxon>Pseudomonadati</taxon>
        <taxon>Pseudomonadota</taxon>
        <taxon>Gammaproteobacteria</taxon>
        <taxon>Enterobacterales</taxon>
        <taxon>Enterobacteriaceae</taxon>
        <taxon>Buttiauxella</taxon>
    </lineage>
</organism>
<dbReference type="GO" id="GO:0030288">
    <property type="term" value="C:outer membrane-bounded periplasmic space"/>
    <property type="evidence" value="ECO:0007669"/>
    <property type="project" value="TreeGrafter"/>
</dbReference>
<protein>
    <submittedName>
        <fullName evidence="5">Periplasmic binding component of a glutamate/aspartate transporter</fullName>
    </submittedName>
</protein>
<dbReference type="Pfam" id="PF00497">
    <property type="entry name" value="SBP_bac_3"/>
    <property type="match status" value="1"/>
</dbReference>
<dbReference type="PANTHER" id="PTHR30085:SF2">
    <property type="entry name" value="GLUTAMATE_ASPARTATE IMPORT SOLUTE-BINDING PROTEIN"/>
    <property type="match status" value="1"/>
</dbReference>
<dbReference type="SUPFAM" id="SSF53850">
    <property type="entry name" value="Periplasmic binding protein-like II"/>
    <property type="match status" value="1"/>
</dbReference>
<evidence type="ECO:0000313" key="5">
    <source>
        <dbReference type="EMBL" id="OAT20251.1"/>
    </source>
</evidence>
<dbReference type="GO" id="GO:0005576">
    <property type="term" value="C:extracellular region"/>
    <property type="evidence" value="ECO:0007669"/>
    <property type="project" value="TreeGrafter"/>
</dbReference>
<comment type="similarity">
    <text evidence="1">Belongs to the bacterial solute-binding protein 3 family.</text>
</comment>
<evidence type="ECO:0000259" key="4">
    <source>
        <dbReference type="SMART" id="SM00062"/>
    </source>
</evidence>
<keyword evidence="3" id="KW-0732">Signal</keyword>
<evidence type="ECO:0000256" key="2">
    <source>
        <dbReference type="ARBA" id="ARBA00022448"/>
    </source>
</evidence>
<evidence type="ECO:0000256" key="3">
    <source>
        <dbReference type="ARBA" id="ARBA00022729"/>
    </source>
</evidence>
<name>A0A1B7HX64_9ENTR</name>
<keyword evidence="2" id="KW-0813">Transport</keyword>
<feature type="domain" description="Solute-binding protein family 3/N-terminal" evidence="4">
    <location>
        <begin position="12"/>
        <end position="244"/>
    </location>
</feature>
<dbReference type="PANTHER" id="PTHR30085">
    <property type="entry name" value="AMINO ACID ABC TRANSPORTER PERMEASE"/>
    <property type="match status" value="1"/>
</dbReference>
<dbReference type="AlphaFoldDB" id="A0A1B7HX64"/>
<dbReference type="InterPro" id="IPR001638">
    <property type="entry name" value="Solute-binding_3/MltF_N"/>
</dbReference>
<dbReference type="GO" id="GO:0006865">
    <property type="term" value="P:amino acid transport"/>
    <property type="evidence" value="ECO:0007669"/>
    <property type="project" value="TreeGrafter"/>
</dbReference>
<dbReference type="SMART" id="SM00062">
    <property type="entry name" value="PBPb"/>
    <property type="match status" value="1"/>
</dbReference>
<dbReference type="InterPro" id="IPR051455">
    <property type="entry name" value="Bact_solute-bind_prot3"/>
</dbReference>
<proteinExistence type="inferred from homology"/>
<dbReference type="PATRIC" id="fig|1354255.3.peg.1012"/>
<evidence type="ECO:0000256" key="1">
    <source>
        <dbReference type="ARBA" id="ARBA00010333"/>
    </source>
</evidence>
<dbReference type="Proteomes" id="UP000078286">
    <property type="component" value="Unassembled WGS sequence"/>
</dbReference>
<comment type="caution">
    <text evidence="5">The sequence shown here is derived from an EMBL/GenBank/DDBJ whole genome shotgun (WGS) entry which is preliminary data.</text>
</comment>